<dbReference type="AlphaFoldDB" id="I4A2U0"/>
<evidence type="ECO:0000313" key="2">
    <source>
        <dbReference type="EMBL" id="AFL98274.1"/>
    </source>
</evidence>
<evidence type="ECO:0000313" key="3">
    <source>
        <dbReference type="Proteomes" id="UP000006051"/>
    </source>
</evidence>
<organism evidence="2 3">
    <name type="scientific">Ornithobacterium rhinotracheale (strain ATCC 51463 / DSM 15997 / CCUG 23171 / CIP 104009 / LMG 9086)</name>
    <dbReference type="NCBI Taxonomy" id="867902"/>
    <lineage>
        <taxon>Bacteria</taxon>
        <taxon>Pseudomonadati</taxon>
        <taxon>Bacteroidota</taxon>
        <taxon>Flavobacteriia</taxon>
        <taxon>Flavobacteriales</taxon>
        <taxon>Weeksellaceae</taxon>
        <taxon>Ornithobacterium</taxon>
    </lineage>
</organism>
<dbReference type="RefSeq" id="WP_014791792.1">
    <property type="nucleotide sequence ID" value="NC_018016.1"/>
</dbReference>
<keyword evidence="3" id="KW-1185">Reference proteome</keyword>
<dbReference type="HOGENOM" id="CLU_081300_0_0_10"/>
<evidence type="ECO:0008006" key="4">
    <source>
        <dbReference type="Google" id="ProtNLM"/>
    </source>
</evidence>
<sequence length="219" mass="25657">MAKRLSFLWLILSPLLFAQSAQSIIEKHFENTGGTARWDRLNTIYIKGEVIMDVNNPVTLSIEHRRPYFKRVSFIIDGKETLSEGYDGKNAYTFSPEKNQNVPLANYTPDAFETDILHYEKKGFKADFLGKEKIDNQEVFHIRLVKNTVKIDYWFDAKNYNLVQSEDDKEKIIYSDFKVFDGLKFATHMHYEPKGGHDYVIVFNQIKPNAPINEKRFKF</sequence>
<dbReference type="GeneID" id="97258730"/>
<evidence type="ECO:0000256" key="1">
    <source>
        <dbReference type="SAM" id="SignalP"/>
    </source>
</evidence>
<dbReference type="eggNOG" id="COG2834">
    <property type="taxonomic scope" value="Bacteria"/>
</dbReference>
<dbReference type="STRING" id="867902.Ornrh_2142"/>
<accession>I4A2U0</accession>
<dbReference type="GeneID" id="71570222"/>
<name>I4A2U0_ORNRL</name>
<dbReference type="KEGG" id="orh:Ornrh_2142"/>
<proteinExistence type="predicted"/>
<reference evidence="2 3" key="1">
    <citation type="submission" date="2012-06" db="EMBL/GenBank/DDBJ databases">
        <title>The complete genome of Ornithobacterium rhinotracheale DSM 15997.</title>
        <authorList>
            <consortium name="US DOE Joint Genome Institute (JGI-PGF)"/>
            <person name="Lucas S."/>
            <person name="Copeland A."/>
            <person name="Lapidus A."/>
            <person name="Goodwin L."/>
            <person name="Pitluck S."/>
            <person name="Peters L."/>
            <person name="Mikhailova N."/>
            <person name="Teshima H."/>
            <person name="Kyrpides N."/>
            <person name="Mavromatis K."/>
            <person name="Pagani I."/>
            <person name="Ivanova N."/>
            <person name="Ovchinnikova G."/>
            <person name="Zeytun A."/>
            <person name="Detter J.C."/>
            <person name="Han C."/>
            <person name="Land M."/>
            <person name="Hauser L."/>
            <person name="Markowitz V."/>
            <person name="Cheng J.-F."/>
            <person name="Hugenholtz P."/>
            <person name="Woyke T."/>
            <person name="Wu D."/>
            <person name="Lang E."/>
            <person name="Kopitz M."/>
            <person name="Brambilla E."/>
            <person name="Klenk H.-P."/>
            <person name="Eisen J.A."/>
        </authorList>
    </citation>
    <scope>NUCLEOTIDE SEQUENCE [LARGE SCALE GENOMIC DNA]</scope>
    <source>
        <strain evidence="3">ATCC 51463 / DSM 15997 / CCUG 23171 / LMG 9086</strain>
    </source>
</reference>
<keyword evidence="1" id="KW-0732">Signal</keyword>
<protein>
    <recommendedName>
        <fullName evidence="4">Outer membrane lipoprotein-sorting protein</fullName>
    </recommendedName>
</protein>
<dbReference type="Proteomes" id="UP000006051">
    <property type="component" value="Chromosome"/>
</dbReference>
<gene>
    <name evidence="2" type="ordered locus">Ornrh_2142</name>
</gene>
<feature type="chain" id="PRO_5003684809" description="Outer membrane lipoprotein-sorting protein" evidence="1">
    <location>
        <begin position="19"/>
        <end position="219"/>
    </location>
</feature>
<feature type="signal peptide" evidence="1">
    <location>
        <begin position="1"/>
        <end position="18"/>
    </location>
</feature>
<dbReference type="EMBL" id="CP003283">
    <property type="protein sequence ID" value="AFL98274.1"/>
    <property type="molecule type" value="Genomic_DNA"/>
</dbReference>
<dbReference type="Gene3D" id="2.50.20.10">
    <property type="entry name" value="Lipoprotein localisation LolA/LolB/LppX"/>
    <property type="match status" value="1"/>
</dbReference>